<dbReference type="AlphaFoldDB" id="A0AA50DEL3"/>
<evidence type="ECO:0000313" key="1">
    <source>
        <dbReference type="EMBL" id="WLS55738.1"/>
    </source>
</evidence>
<organism evidence="1">
    <name type="scientific">Artemia salina</name>
    <name type="common">Brine shrimp</name>
    <dbReference type="NCBI Taxonomy" id="85549"/>
    <lineage>
        <taxon>Eukaryota</taxon>
        <taxon>Metazoa</taxon>
        <taxon>Ecdysozoa</taxon>
        <taxon>Arthropoda</taxon>
        <taxon>Crustacea</taxon>
        <taxon>Branchiopoda</taxon>
        <taxon>Anostraca</taxon>
        <taxon>Artemiidae</taxon>
        <taxon>Artemia</taxon>
    </lineage>
</organism>
<protein>
    <submittedName>
        <fullName evidence="1">Artemin</fullName>
    </submittedName>
</protein>
<proteinExistence type="evidence at transcript level"/>
<reference evidence="1" key="1">
    <citation type="submission" date="2023-05" db="EMBL/GenBank/DDBJ databases">
        <title>Artemin: A Novel Antimicrobial Peptide Family from Brine Shrimp, Artemia salina.</title>
        <authorList>
            <person name="Thomas A.M."/>
            <person name="Antony S.P."/>
        </authorList>
    </citation>
    <scope>NUCLEOTIDE SEQUENCE</scope>
</reference>
<sequence length="109" mass="12219">MLQSLHLLLIHKCRATGVSRLLIHRHCHSTTLHVGGSRGHPPLWHHSSKVLCWSLLGLICIHPKLLISHTLTRHLLILLSHLLGIHSTLSSNTATHLLLSYKLLLTLLI</sequence>
<name>A0AA50DEL3_ARTSA</name>
<accession>A0AA50DEL3</accession>
<dbReference type="EMBL" id="OR051788">
    <property type="protein sequence ID" value="WLS55738.1"/>
    <property type="molecule type" value="mRNA"/>
</dbReference>